<dbReference type="InterPro" id="IPR055264">
    <property type="entry name" value="BOD1/SHG1_dom"/>
</dbReference>
<evidence type="ECO:0000313" key="3">
    <source>
        <dbReference type="EMBL" id="JAT19621.1"/>
    </source>
</evidence>
<feature type="compositionally biased region" description="Polar residues" evidence="1">
    <location>
        <begin position="1404"/>
        <end position="1416"/>
    </location>
</feature>
<feature type="compositionally biased region" description="Basic and acidic residues" evidence="1">
    <location>
        <begin position="182"/>
        <end position="206"/>
    </location>
</feature>
<feature type="compositionally biased region" description="Basic and acidic residues" evidence="1">
    <location>
        <begin position="1358"/>
        <end position="1379"/>
    </location>
</feature>
<dbReference type="PANTHER" id="PTHR31532">
    <property type="entry name" value="BIORIENTATION OF CHROMOSOMES IN CELL DIVISION 1 FAMILY MEMBER"/>
    <property type="match status" value="1"/>
</dbReference>
<feature type="compositionally biased region" description="Basic and acidic residues" evidence="1">
    <location>
        <begin position="810"/>
        <end position="826"/>
    </location>
</feature>
<feature type="compositionally biased region" description="Basic and acidic residues" evidence="1">
    <location>
        <begin position="282"/>
        <end position="293"/>
    </location>
</feature>
<feature type="compositionally biased region" description="Low complexity" evidence="1">
    <location>
        <begin position="629"/>
        <end position="638"/>
    </location>
</feature>
<feature type="compositionally biased region" description="Polar residues" evidence="1">
    <location>
        <begin position="741"/>
        <end position="750"/>
    </location>
</feature>
<evidence type="ECO:0000259" key="2">
    <source>
        <dbReference type="Pfam" id="PF05205"/>
    </source>
</evidence>
<feature type="region of interest" description="Disordered" evidence="1">
    <location>
        <begin position="282"/>
        <end position="311"/>
    </location>
</feature>
<dbReference type="Pfam" id="PF05205">
    <property type="entry name" value="COMPASS-Shg1"/>
    <property type="match status" value="1"/>
</dbReference>
<evidence type="ECO:0000256" key="1">
    <source>
        <dbReference type="SAM" id="MobiDB-lite"/>
    </source>
</evidence>
<accession>A0A1B6L7M6</accession>
<feature type="region of interest" description="Disordered" evidence="1">
    <location>
        <begin position="176"/>
        <end position="257"/>
    </location>
</feature>
<name>A0A1B6L7M6_9HEMI</name>
<dbReference type="PANTHER" id="PTHR31532:SF10">
    <property type="entry name" value="BIORIENTATION OF CHROMOSOMES IN CELL DIVISION PROTEIN 1-LIKE 1"/>
    <property type="match status" value="1"/>
</dbReference>
<feature type="compositionally biased region" description="Basic and acidic residues" evidence="1">
    <location>
        <begin position="451"/>
        <end position="470"/>
    </location>
</feature>
<feature type="compositionally biased region" description="Acidic residues" evidence="1">
    <location>
        <begin position="213"/>
        <end position="230"/>
    </location>
</feature>
<feature type="compositionally biased region" description="Low complexity" evidence="1">
    <location>
        <begin position="704"/>
        <end position="740"/>
    </location>
</feature>
<feature type="compositionally biased region" description="Basic and acidic residues" evidence="1">
    <location>
        <begin position="510"/>
        <end position="628"/>
    </location>
</feature>
<feature type="region of interest" description="Disordered" evidence="1">
    <location>
        <begin position="347"/>
        <end position="828"/>
    </location>
</feature>
<feature type="compositionally biased region" description="Basic and acidic residues" evidence="1">
    <location>
        <begin position="643"/>
        <end position="700"/>
    </location>
</feature>
<proteinExistence type="predicted"/>
<feature type="region of interest" description="Disordered" evidence="1">
    <location>
        <begin position="967"/>
        <end position="992"/>
    </location>
</feature>
<dbReference type="EMBL" id="GEBQ01020356">
    <property type="protein sequence ID" value="JAT19621.1"/>
    <property type="molecule type" value="Transcribed_RNA"/>
</dbReference>
<reference evidence="3" key="1">
    <citation type="submission" date="2015-11" db="EMBL/GenBank/DDBJ databases">
        <title>De novo transcriptome assembly of four potential Pierce s Disease insect vectors from Arizona vineyards.</title>
        <authorList>
            <person name="Tassone E.E."/>
        </authorList>
    </citation>
    <scope>NUCLEOTIDE SEQUENCE</scope>
</reference>
<feature type="compositionally biased region" description="Basic and acidic residues" evidence="1">
    <location>
        <begin position="978"/>
        <end position="992"/>
    </location>
</feature>
<feature type="domain" description="BOD1/SHG1" evidence="2">
    <location>
        <begin position="20"/>
        <end position="116"/>
    </location>
</feature>
<feature type="region of interest" description="Disordered" evidence="1">
    <location>
        <begin position="1352"/>
        <end position="1438"/>
    </location>
</feature>
<protein>
    <recommendedName>
        <fullName evidence="2">BOD1/SHG1 domain-containing protein</fullName>
    </recommendedName>
</protein>
<dbReference type="GO" id="GO:0048188">
    <property type="term" value="C:Set1C/COMPASS complex"/>
    <property type="evidence" value="ECO:0007669"/>
    <property type="project" value="TreeGrafter"/>
</dbReference>
<gene>
    <name evidence="3" type="ORF">g.29374</name>
</gene>
<sequence>MTTPLVIEPFERPDPVLTNKIVTHLKSQGIFDQFRRECMADVDTKPAYQNLRQRVEGSVAAFLKMNPWRPDMNKNQLRDNLRKHIQSGGFLDIGVDRIVDQVVNPKIYSMFLPKVEEVVQNCMGKDKDKPVFDPPTTTPEVKPEPSRFQNKHNLAPRARIPAPLLGPRLPIIPNFGNLKSPKISEDKDQPEEEKVHLSSPEHELADRNYVVDQDNDEENAEEEDDDEESPPFEHHSANDRLILGVRTDSSDSVSNDSQVVTTIVDDNLEERIDNSAAIVKEESDGKEVIKEDESSSDEYVPKTPTINMESSDGTVIEFNSISEYKQYQTKYDEESLQNVEEEVVCSQWLDESSNPVKEERNSGEDESGDVSRKRKLNNDNFDEASNSSVDKGNTSDEGKPSIYVSTEEKKIKIEEDEEEYETVSEYNINENEDSSPEKSKDMTDFAMNISDCEHSDKSKNISDVSKDSRKDHHRHHGTKDYRSLSHQNVSSKDKLSDKEYRESSSSSTHSSKEKKDHKKDDKHSLSRDQSTERDRKRSESSTSKHSDRDRSKHEDKDREKNTDRKKEYEIEIVHKEKETVEKDKKEIRHEHRDKSRDHNSKEKRRHDNHDKHSDRKQDHDKDKRDISKSSKYSHSSSRYSHKSSSEKHKSEKDQKLKQPSDKHTSHDKKSDKNDSRRKPREHCKSGHRDGEGRRSTDRDSNGPSGRSQSSNYSSSNSRSTTSRSRTETTTGTGDRTTSNSDNTVSDNVETLQDEGSKFDLISEPGIASPDPEPYEDSWSENNVSSGSEFYDSKGRETSFESNEENTNGQRNEEVSEIPHVEIDDNSRGSNDLCIVNHMFDESKSEQHKIRKNEYSDVSNDLDKSDNLTDDVLQNLEENICVEKDDAEESFTNPACSVHDTSSEKENIEQVNCKEMRNNIKESSIKLEDKEAKFKKPKIAANIFEVRKIMQARRNLKRMEKKRLKLLTNNNPDIGTTDKTVHENSAEKPPDESFKGFESVTCDKIEKYNCLIKRLSDELDLINIEDEINPNLITSLMDINPELDEYIENVLRGKVHRKMRVRLPPICHEYYTYDIEQNAYILTKLREDSPTPAMELVDNNLNSLKNVQPNSKHHITSNGDEFNHAIGSFNGNKPKSRPEAILENFQSKLSGHNITNDSQKLHKEESSNPENNLVADMVSAGKAFADNDLTRKNNVAPASEAHALAHKIGGFVLTFNQTYDEILKVREHSSVVANETAHKSKPTPRTMVKITKCDTTEKVVMKTVSSTVQSKAQVIRITKSGPVVNGTTANSTTQRKPPPLISRINKRKELAPPSSIKPVNGVVAVDYFSNMEIQQTIKMPAQLINDVIGIQTNPDTEEDHQRSPIEEDQEDQRHLNRQAEPRGQQRYNNSDLYKPRMQLSRRSKGQCSPDTTVNSPVLITRKRLGVTAEDTSSKPKRKR</sequence>
<feature type="compositionally biased region" description="Polar residues" evidence="1">
    <location>
        <begin position="967"/>
        <end position="977"/>
    </location>
</feature>
<organism evidence="3">
    <name type="scientific">Graphocephala atropunctata</name>
    <dbReference type="NCBI Taxonomy" id="36148"/>
    <lineage>
        <taxon>Eukaryota</taxon>
        <taxon>Metazoa</taxon>
        <taxon>Ecdysozoa</taxon>
        <taxon>Arthropoda</taxon>
        <taxon>Hexapoda</taxon>
        <taxon>Insecta</taxon>
        <taxon>Pterygota</taxon>
        <taxon>Neoptera</taxon>
        <taxon>Paraneoptera</taxon>
        <taxon>Hemiptera</taxon>
        <taxon>Auchenorrhyncha</taxon>
        <taxon>Membracoidea</taxon>
        <taxon>Cicadellidae</taxon>
        <taxon>Cicadellinae</taxon>
        <taxon>Cicadellini</taxon>
        <taxon>Graphocephala</taxon>
    </lineage>
</organism>
<feature type="region of interest" description="Disordered" evidence="1">
    <location>
        <begin position="842"/>
        <end position="862"/>
    </location>
</feature>
<dbReference type="GO" id="GO:0031297">
    <property type="term" value="P:replication fork processing"/>
    <property type="evidence" value="ECO:0007669"/>
    <property type="project" value="TreeGrafter"/>
</dbReference>
<feature type="compositionally biased region" description="Basic and acidic residues" evidence="1">
    <location>
        <begin position="491"/>
        <end position="502"/>
    </location>
</feature>
<feature type="compositionally biased region" description="Polar residues" evidence="1">
    <location>
        <begin position="383"/>
        <end position="392"/>
    </location>
</feature>
<feature type="region of interest" description="Disordered" evidence="1">
    <location>
        <begin position="125"/>
        <end position="155"/>
    </location>
</feature>